<feature type="transmembrane region" description="Helical" evidence="1">
    <location>
        <begin position="44"/>
        <end position="62"/>
    </location>
</feature>
<reference evidence="2" key="1">
    <citation type="journal article" date="2014" name="Int. J. Syst. Evol. Microbiol.">
        <title>Complete genome sequence of Corynebacterium casei LMG S-19264T (=DSM 44701T), isolated from a smear-ripened cheese.</title>
        <authorList>
            <consortium name="US DOE Joint Genome Institute (JGI-PGF)"/>
            <person name="Walter F."/>
            <person name="Albersmeier A."/>
            <person name="Kalinowski J."/>
            <person name="Ruckert C."/>
        </authorList>
    </citation>
    <scope>NUCLEOTIDE SEQUENCE</scope>
    <source>
        <strain evidence="2">CGMCC 4.7403</strain>
    </source>
</reference>
<feature type="transmembrane region" description="Helical" evidence="1">
    <location>
        <begin position="96"/>
        <end position="115"/>
    </location>
</feature>
<organism evidence="2 3">
    <name type="scientific">Streptomyces capitiformicae</name>
    <dbReference type="NCBI Taxonomy" id="2014920"/>
    <lineage>
        <taxon>Bacteria</taxon>
        <taxon>Bacillati</taxon>
        <taxon>Actinomycetota</taxon>
        <taxon>Actinomycetes</taxon>
        <taxon>Kitasatosporales</taxon>
        <taxon>Streptomycetaceae</taxon>
        <taxon>Streptomyces</taxon>
    </lineage>
</organism>
<dbReference type="AlphaFoldDB" id="A0A919GFJ7"/>
<keyword evidence="1" id="KW-1133">Transmembrane helix</keyword>
<proteinExistence type="predicted"/>
<feature type="transmembrane region" description="Helical" evidence="1">
    <location>
        <begin position="136"/>
        <end position="157"/>
    </location>
</feature>
<sequence>MSRMSRLLRSPYGLCLLFGSAMTGLISVGYPVALEAAGFSKGGIAVFFVVDSVTAFALALTASRPASLRRARPLLVVALLVGAVGVGLVGGRSLPLVCLGGALSMAAAVTMPLIIRQIQTAPGTAALSDSVLAAGTRWIAVAGYLAGVAGFGVSASLTTRWPHWTPVHAAIPLLLAAAALAAAGARSAAVASRPSPVKGETEPPPPATPGLLLVAGVAAIVLLKAADSIRLVYLPLFVVASGRDERLISVLFLATAAVELLVLPLLGRLGEHRPAPLLLGAAAVVGVLSFTVSAAFASLGSLLLSQLLYAPFTAALQALGPLLLGRLLAGGLPAGAGLFAALMQLGSLIGILTPLAVPGYRPGLFWIAAAFCATAAAVLLHARSTPALTLTPRPAGGTR</sequence>
<dbReference type="SUPFAM" id="SSF103473">
    <property type="entry name" value="MFS general substrate transporter"/>
    <property type="match status" value="1"/>
</dbReference>
<feature type="transmembrane region" description="Helical" evidence="1">
    <location>
        <begin position="210"/>
        <end position="226"/>
    </location>
</feature>
<feature type="transmembrane region" description="Helical" evidence="1">
    <location>
        <begin position="278"/>
        <end position="302"/>
    </location>
</feature>
<evidence type="ECO:0000256" key="1">
    <source>
        <dbReference type="SAM" id="Phobius"/>
    </source>
</evidence>
<feature type="transmembrane region" description="Helical" evidence="1">
    <location>
        <begin position="12"/>
        <end position="32"/>
    </location>
</feature>
<evidence type="ECO:0008006" key="4">
    <source>
        <dbReference type="Google" id="ProtNLM"/>
    </source>
</evidence>
<protein>
    <recommendedName>
        <fullName evidence="4">MFS transporter</fullName>
    </recommendedName>
</protein>
<dbReference type="InterPro" id="IPR036259">
    <property type="entry name" value="MFS_trans_sf"/>
</dbReference>
<name>A0A919GFJ7_9ACTN</name>
<feature type="transmembrane region" description="Helical" evidence="1">
    <location>
        <begin position="363"/>
        <end position="382"/>
    </location>
</feature>
<keyword evidence="3" id="KW-1185">Reference proteome</keyword>
<keyword evidence="1" id="KW-0472">Membrane</keyword>
<gene>
    <name evidence="2" type="ORF">GCM10017771_10920</name>
</gene>
<reference evidence="2" key="2">
    <citation type="submission" date="2020-09" db="EMBL/GenBank/DDBJ databases">
        <authorList>
            <person name="Sun Q."/>
            <person name="Zhou Y."/>
        </authorList>
    </citation>
    <scope>NUCLEOTIDE SEQUENCE</scope>
    <source>
        <strain evidence="2">CGMCC 4.7403</strain>
    </source>
</reference>
<feature type="transmembrane region" description="Helical" evidence="1">
    <location>
        <begin position="336"/>
        <end position="357"/>
    </location>
</feature>
<dbReference type="EMBL" id="BNAT01000003">
    <property type="protein sequence ID" value="GHH83690.1"/>
    <property type="molecule type" value="Genomic_DNA"/>
</dbReference>
<comment type="caution">
    <text evidence="2">The sequence shown here is derived from an EMBL/GenBank/DDBJ whole genome shotgun (WGS) entry which is preliminary data.</text>
</comment>
<accession>A0A919GFJ7</accession>
<feature type="transmembrane region" description="Helical" evidence="1">
    <location>
        <begin position="308"/>
        <end position="329"/>
    </location>
</feature>
<feature type="transmembrane region" description="Helical" evidence="1">
    <location>
        <begin position="246"/>
        <end position="266"/>
    </location>
</feature>
<keyword evidence="1" id="KW-0812">Transmembrane</keyword>
<feature type="transmembrane region" description="Helical" evidence="1">
    <location>
        <begin position="169"/>
        <end position="189"/>
    </location>
</feature>
<evidence type="ECO:0000313" key="2">
    <source>
        <dbReference type="EMBL" id="GHH83690.1"/>
    </source>
</evidence>
<evidence type="ECO:0000313" key="3">
    <source>
        <dbReference type="Proteomes" id="UP000603227"/>
    </source>
</evidence>
<feature type="transmembrane region" description="Helical" evidence="1">
    <location>
        <begin position="74"/>
        <end position="90"/>
    </location>
</feature>
<dbReference type="Proteomes" id="UP000603227">
    <property type="component" value="Unassembled WGS sequence"/>
</dbReference>